<evidence type="ECO:0000313" key="12">
    <source>
        <dbReference type="Proteomes" id="UP000193498"/>
    </source>
</evidence>
<dbReference type="InParanoid" id="A0A1Y1XZA7"/>
<dbReference type="InterPro" id="IPR045349">
    <property type="entry name" value="SLC41A1-3"/>
</dbReference>
<feature type="domain" description="SLC41A/MgtE integral membrane" evidence="10">
    <location>
        <begin position="37"/>
        <end position="171"/>
    </location>
</feature>
<dbReference type="GO" id="GO:0008324">
    <property type="term" value="F:monoatomic cation transmembrane transporter activity"/>
    <property type="evidence" value="ECO:0007669"/>
    <property type="project" value="InterPro"/>
</dbReference>
<protein>
    <submittedName>
        <fullName evidence="11">MgtE-domain-containing protein</fullName>
    </submittedName>
</protein>
<dbReference type="SUPFAM" id="SSF161093">
    <property type="entry name" value="MgtE membrane domain-like"/>
    <property type="match status" value="2"/>
</dbReference>
<evidence type="ECO:0000256" key="8">
    <source>
        <dbReference type="ARBA" id="ARBA00023136"/>
    </source>
</evidence>
<feature type="transmembrane region" description="Helical" evidence="9">
    <location>
        <begin position="312"/>
        <end position="336"/>
    </location>
</feature>
<dbReference type="OrthoDB" id="666972at2759"/>
<dbReference type="PANTHER" id="PTHR16228:SF7">
    <property type="entry name" value="SLC41A_MGTE INTEGRAL MEMBRANE DOMAIN-CONTAINING PROTEIN"/>
    <property type="match status" value="1"/>
</dbReference>
<evidence type="ECO:0000256" key="9">
    <source>
        <dbReference type="SAM" id="Phobius"/>
    </source>
</evidence>
<keyword evidence="12" id="KW-1185">Reference proteome</keyword>
<feature type="transmembrane region" description="Helical" evidence="9">
    <location>
        <begin position="279"/>
        <end position="300"/>
    </location>
</feature>
<comment type="subcellular location">
    <subcellularLocation>
        <location evidence="1">Membrane</location>
        <topology evidence="1">Multi-pass membrane protein</topology>
    </subcellularLocation>
</comment>
<keyword evidence="7" id="KW-0406">Ion transport</keyword>
<dbReference type="InterPro" id="IPR036739">
    <property type="entry name" value="SLC41_membr_dom_sf"/>
</dbReference>
<dbReference type="Pfam" id="PF01769">
    <property type="entry name" value="MgtE"/>
    <property type="match status" value="2"/>
</dbReference>
<evidence type="ECO:0000256" key="6">
    <source>
        <dbReference type="ARBA" id="ARBA00022989"/>
    </source>
</evidence>
<organism evidence="11 12">
    <name type="scientific">Basidiobolus meristosporus CBS 931.73</name>
    <dbReference type="NCBI Taxonomy" id="1314790"/>
    <lineage>
        <taxon>Eukaryota</taxon>
        <taxon>Fungi</taxon>
        <taxon>Fungi incertae sedis</taxon>
        <taxon>Zoopagomycota</taxon>
        <taxon>Entomophthoromycotina</taxon>
        <taxon>Basidiobolomycetes</taxon>
        <taxon>Basidiobolales</taxon>
        <taxon>Basidiobolaceae</taxon>
        <taxon>Basidiobolus</taxon>
    </lineage>
</organism>
<evidence type="ECO:0000256" key="4">
    <source>
        <dbReference type="ARBA" id="ARBA00022692"/>
    </source>
</evidence>
<dbReference type="EMBL" id="MCFE01000345">
    <property type="protein sequence ID" value="ORX91062.1"/>
    <property type="molecule type" value="Genomic_DNA"/>
</dbReference>
<keyword evidence="3" id="KW-0813">Transport</keyword>
<dbReference type="Proteomes" id="UP000193498">
    <property type="component" value="Unassembled WGS sequence"/>
</dbReference>
<feature type="transmembrane region" description="Helical" evidence="9">
    <location>
        <begin position="181"/>
        <end position="204"/>
    </location>
</feature>
<evidence type="ECO:0000256" key="2">
    <source>
        <dbReference type="ARBA" id="ARBA00009749"/>
    </source>
</evidence>
<keyword evidence="6 9" id="KW-1133">Transmembrane helix</keyword>
<keyword evidence="4 9" id="KW-0812">Transmembrane</keyword>
<feature type="domain" description="SLC41A/MgtE integral membrane" evidence="10">
    <location>
        <begin position="249"/>
        <end position="355"/>
    </location>
</feature>
<dbReference type="AlphaFoldDB" id="A0A1Y1XZA7"/>
<evidence type="ECO:0000256" key="1">
    <source>
        <dbReference type="ARBA" id="ARBA00004141"/>
    </source>
</evidence>
<gene>
    <name evidence="11" type="ORF">K493DRAFT_229001</name>
</gene>
<dbReference type="PANTHER" id="PTHR16228">
    <property type="entry name" value="DIVALENT CATION TRANSPORTER SOLUTE CARRIER FAMILY 41"/>
    <property type="match status" value="1"/>
</dbReference>
<evidence type="ECO:0000256" key="5">
    <source>
        <dbReference type="ARBA" id="ARBA00022842"/>
    </source>
</evidence>
<keyword evidence="5" id="KW-0460">Magnesium</keyword>
<evidence type="ECO:0000259" key="10">
    <source>
        <dbReference type="Pfam" id="PF01769"/>
    </source>
</evidence>
<feature type="transmembrane region" description="Helical" evidence="9">
    <location>
        <begin position="244"/>
        <end position="267"/>
    </location>
</feature>
<feature type="non-terminal residue" evidence="11">
    <location>
        <position position="1"/>
    </location>
</feature>
<comment type="similarity">
    <text evidence="2">Belongs to the SLC41A transporter family.</text>
</comment>
<dbReference type="Gene3D" id="1.10.357.20">
    <property type="entry name" value="SLC41 divalent cation transporters, integral membrane domain"/>
    <property type="match status" value="2"/>
</dbReference>
<dbReference type="InterPro" id="IPR006667">
    <property type="entry name" value="SLC41_membr_dom"/>
</dbReference>
<feature type="transmembrane region" description="Helical" evidence="9">
    <location>
        <begin position="216"/>
        <end position="238"/>
    </location>
</feature>
<feature type="transmembrane region" description="Helical" evidence="9">
    <location>
        <begin position="73"/>
        <end position="102"/>
    </location>
</feature>
<feature type="transmembrane region" description="Helical" evidence="9">
    <location>
        <begin position="114"/>
        <end position="141"/>
    </location>
</feature>
<evidence type="ECO:0000313" key="11">
    <source>
        <dbReference type="EMBL" id="ORX91062.1"/>
    </source>
</evidence>
<feature type="transmembrane region" description="Helical" evidence="9">
    <location>
        <begin position="153"/>
        <end position="175"/>
    </location>
</feature>
<comment type="caution">
    <text evidence="11">The sequence shown here is derived from an EMBL/GenBank/DDBJ whole genome shotgun (WGS) entry which is preliminary data.</text>
</comment>
<proteinExistence type="inferred from homology"/>
<dbReference type="GO" id="GO:0005886">
    <property type="term" value="C:plasma membrane"/>
    <property type="evidence" value="ECO:0007669"/>
    <property type="project" value="TreeGrafter"/>
</dbReference>
<sequence length="355" mass="38996">FPSLLLGMIGCMCAGWLLDMAKSQESFMRISKLFILVPILLNLKGNLEMNLATRLSTSANLGDLDVPRNRRDILLGNLAVLQMQAISIGFVAGAVSILLGFIVETSANDFFELILVLASSVVCASLSSLILGILMCVIILLSRKLHINPDNIATPLAAGLGDVITLALLVGFSQLFIRNLYSPACIVVLLAALISLPLWIFVVYRNPFVCHLLYEGWSSILLAMFIASFAGVILEYFVAHLNGLAILGPLLIGISGNIGTICASRYSTALHAAMREPHGQIFSSLFTVNLMLQWLFLVFLKSTGFDHEVISLWVFGIYTVASCVLVAIILVFARWITWVLWLRERNPDNYVMPMM</sequence>
<dbReference type="FunFam" id="1.10.357.20:FF:000001">
    <property type="entry name" value="Solute carrier family 41 member 2"/>
    <property type="match status" value="1"/>
</dbReference>
<keyword evidence="8 9" id="KW-0472">Membrane</keyword>
<evidence type="ECO:0000256" key="3">
    <source>
        <dbReference type="ARBA" id="ARBA00022448"/>
    </source>
</evidence>
<accession>A0A1Y1XZA7</accession>
<reference evidence="11 12" key="1">
    <citation type="submission" date="2016-07" db="EMBL/GenBank/DDBJ databases">
        <title>Pervasive Adenine N6-methylation of Active Genes in Fungi.</title>
        <authorList>
            <consortium name="DOE Joint Genome Institute"/>
            <person name="Mondo S.J."/>
            <person name="Dannebaum R.O."/>
            <person name="Kuo R.C."/>
            <person name="Labutti K."/>
            <person name="Haridas S."/>
            <person name="Kuo A."/>
            <person name="Salamov A."/>
            <person name="Ahrendt S.R."/>
            <person name="Lipzen A."/>
            <person name="Sullivan W."/>
            <person name="Andreopoulos W.B."/>
            <person name="Clum A."/>
            <person name="Lindquist E."/>
            <person name="Daum C."/>
            <person name="Ramamoorthy G.K."/>
            <person name="Gryganskyi A."/>
            <person name="Culley D."/>
            <person name="Magnuson J.K."/>
            <person name="James T.Y."/>
            <person name="O'Malley M.A."/>
            <person name="Stajich J.E."/>
            <person name="Spatafora J.W."/>
            <person name="Visel A."/>
            <person name="Grigoriev I.V."/>
        </authorList>
    </citation>
    <scope>NUCLEOTIDE SEQUENCE [LARGE SCALE GENOMIC DNA]</scope>
    <source>
        <strain evidence="11 12">CBS 931.73</strain>
    </source>
</reference>
<evidence type="ECO:0000256" key="7">
    <source>
        <dbReference type="ARBA" id="ARBA00023065"/>
    </source>
</evidence>
<name>A0A1Y1XZA7_9FUNG</name>